<evidence type="ECO:0000313" key="2">
    <source>
        <dbReference type="Proteomes" id="UP000327157"/>
    </source>
</evidence>
<protein>
    <submittedName>
        <fullName evidence="1">Uncharacterized protein</fullName>
    </submittedName>
</protein>
<sequence length="83" mass="9331">MLGSRYDLGKHNLQMERRLLQIPNWFLLLTLHRTVTNVGPLVLNYHAIVSPFKAGSPPVGGLVWKDGVQRVRSPIVVLRVPPP</sequence>
<dbReference type="AlphaFoldDB" id="A0A5N5GY30"/>
<dbReference type="EMBL" id="SMOL01000402">
    <property type="protein sequence ID" value="KAB2615664.1"/>
    <property type="molecule type" value="Genomic_DNA"/>
</dbReference>
<reference evidence="1 2" key="1">
    <citation type="submission" date="2019-09" db="EMBL/GenBank/DDBJ databases">
        <authorList>
            <person name="Ou C."/>
        </authorList>
    </citation>
    <scope>NUCLEOTIDE SEQUENCE [LARGE SCALE GENOMIC DNA]</scope>
    <source>
        <strain evidence="1">S2</strain>
        <tissue evidence="1">Leaf</tissue>
    </source>
</reference>
<dbReference type="Proteomes" id="UP000327157">
    <property type="component" value="Chromosome 3"/>
</dbReference>
<name>A0A5N5GY30_9ROSA</name>
<proteinExistence type="predicted"/>
<comment type="caution">
    <text evidence="1">The sequence shown here is derived from an EMBL/GenBank/DDBJ whole genome shotgun (WGS) entry which is preliminary data.</text>
</comment>
<gene>
    <name evidence="1" type="ORF">D8674_022252</name>
</gene>
<reference evidence="1 2" key="3">
    <citation type="submission" date="2019-11" db="EMBL/GenBank/DDBJ databases">
        <title>A de novo genome assembly of a pear dwarfing rootstock.</title>
        <authorList>
            <person name="Wang F."/>
            <person name="Wang J."/>
            <person name="Li S."/>
            <person name="Zhang Y."/>
            <person name="Fang M."/>
            <person name="Ma L."/>
            <person name="Zhao Y."/>
            <person name="Jiang S."/>
        </authorList>
    </citation>
    <scope>NUCLEOTIDE SEQUENCE [LARGE SCALE GENOMIC DNA]</scope>
    <source>
        <strain evidence="1">S2</strain>
        <tissue evidence="1">Leaf</tissue>
    </source>
</reference>
<reference evidence="2" key="2">
    <citation type="submission" date="2019-10" db="EMBL/GenBank/DDBJ databases">
        <title>A de novo genome assembly of a pear dwarfing rootstock.</title>
        <authorList>
            <person name="Wang F."/>
            <person name="Wang J."/>
            <person name="Li S."/>
            <person name="Zhang Y."/>
            <person name="Fang M."/>
            <person name="Ma L."/>
            <person name="Zhao Y."/>
            <person name="Jiang S."/>
        </authorList>
    </citation>
    <scope>NUCLEOTIDE SEQUENCE [LARGE SCALE GENOMIC DNA]</scope>
</reference>
<organism evidence="1 2">
    <name type="scientific">Pyrus ussuriensis x Pyrus communis</name>
    <dbReference type="NCBI Taxonomy" id="2448454"/>
    <lineage>
        <taxon>Eukaryota</taxon>
        <taxon>Viridiplantae</taxon>
        <taxon>Streptophyta</taxon>
        <taxon>Embryophyta</taxon>
        <taxon>Tracheophyta</taxon>
        <taxon>Spermatophyta</taxon>
        <taxon>Magnoliopsida</taxon>
        <taxon>eudicotyledons</taxon>
        <taxon>Gunneridae</taxon>
        <taxon>Pentapetalae</taxon>
        <taxon>rosids</taxon>
        <taxon>fabids</taxon>
        <taxon>Rosales</taxon>
        <taxon>Rosaceae</taxon>
        <taxon>Amygdaloideae</taxon>
        <taxon>Maleae</taxon>
        <taxon>Pyrus</taxon>
    </lineage>
</organism>
<accession>A0A5N5GY30</accession>
<dbReference type="OrthoDB" id="1724625at2759"/>
<evidence type="ECO:0000313" key="1">
    <source>
        <dbReference type="EMBL" id="KAB2615664.1"/>
    </source>
</evidence>
<keyword evidence="2" id="KW-1185">Reference proteome</keyword>